<dbReference type="AlphaFoldDB" id="A0A517YA42"/>
<evidence type="ECO:0000259" key="2">
    <source>
        <dbReference type="PROSITE" id="PS50853"/>
    </source>
</evidence>
<dbReference type="PROSITE" id="PS50853">
    <property type="entry name" value="FN3"/>
    <property type="match status" value="1"/>
</dbReference>
<dbReference type="PANTHER" id="PTHR43752:SF2">
    <property type="entry name" value="BNR_ASP-BOX REPEAT FAMILY PROTEIN"/>
    <property type="match status" value="1"/>
</dbReference>
<evidence type="ECO:0000256" key="1">
    <source>
        <dbReference type="SAM" id="MobiDB-lite"/>
    </source>
</evidence>
<dbReference type="CDD" id="cd00063">
    <property type="entry name" value="FN3"/>
    <property type="match status" value="1"/>
</dbReference>
<protein>
    <recommendedName>
        <fullName evidence="2">Fibronectin type-III domain-containing protein</fullName>
    </recommendedName>
</protein>
<evidence type="ECO:0000313" key="3">
    <source>
        <dbReference type="EMBL" id="QDU27096.1"/>
    </source>
</evidence>
<accession>A0A517YA42</accession>
<sequence>MAYLVSSEAIPDELSAILKYDRSNAQMYLVASRIGLSIFSPVPRKLQYAARSAVALMKTQILGLAVGITSLMSSALAVPPQSSNNGRLEGPRNVRHSAASPAHLRVEWDDIATGEAGYRIWRREAGGEWYLAGITGPDVTHFDDGGMNPSTNYEHRVAAFNKSGGEESAVSGASSTLPMTAHLAAEVLIPSGKTYPSGPSSVLLNSGELLLAYQTGTAEKRKNHANASIWLRTSRNGRAAWSDGRLLLGGDAQTVFGKSALVRTQDGRLGMTFSRWTCDDKGKIVDRKRQFIASADEGKTWSEPVDVGPLSANNHTLIVGDKGRLLEALSDFSGVAKIYGSDDHGGTWRELGSVAGKRLGEAGLAHVGDGRIVFISRHEWPFYRLSFSSDNGVTWEKTDALLPLGGGDNPPKLVVLPDGKTLAAVVHSWYSGKKAKDRRQLASLVSRDGGRTWDNFRLIGFAPDGDDGFLQHSLMFASDVGYLFYGGGSRLDTNDGKDLRLIRLHADFITSTVRWPYDWQGKQLSEFDLKAPQGVR</sequence>
<dbReference type="SUPFAM" id="SSF50939">
    <property type="entry name" value="Sialidases"/>
    <property type="match status" value="1"/>
</dbReference>
<feature type="region of interest" description="Disordered" evidence="1">
    <location>
        <begin position="79"/>
        <end position="98"/>
    </location>
</feature>
<dbReference type="CDD" id="cd15482">
    <property type="entry name" value="Sialidase_non-viral"/>
    <property type="match status" value="1"/>
</dbReference>
<dbReference type="Gene3D" id="2.120.10.10">
    <property type="match status" value="1"/>
</dbReference>
<proteinExistence type="predicted"/>
<gene>
    <name evidence="3" type="ORF">ETAA8_21800</name>
</gene>
<organism evidence="3 4">
    <name type="scientific">Anatilimnocola aggregata</name>
    <dbReference type="NCBI Taxonomy" id="2528021"/>
    <lineage>
        <taxon>Bacteria</taxon>
        <taxon>Pseudomonadati</taxon>
        <taxon>Planctomycetota</taxon>
        <taxon>Planctomycetia</taxon>
        <taxon>Pirellulales</taxon>
        <taxon>Pirellulaceae</taxon>
        <taxon>Anatilimnocola</taxon>
    </lineage>
</organism>
<dbReference type="EMBL" id="CP036274">
    <property type="protein sequence ID" value="QDU27096.1"/>
    <property type="molecule type" value="Genomic_DNA"/>
</dbReference>
<dbReference type="InterPro" id="IPR013783">
    <property type="entry name" value="Ig-like_fold"/>
</dbReference>
<dbReference type="InterPro" id="IPR036278">
    <property type="entry name" value="Sialidase_sf"/>
</dbReference>
<name>A0A517YA42_9BACT</name>
<dbReference type="InterPro" id="IPR003961">
    <property type="entry name" value="FN3_dom"/>
</dbReference>
<dbReference type="InterPro" id="IPR036116">
    <property type="entry name" value="FN3_sf"/>
</dbReference>
<feature type="domain" description="Fibronectin type-III" evidence="2">
    <location>
        <begin position="90"/>
        <end position="179"/>
    </location>
</feature>
<dbReference type="SUPFAM" id="SSF49265">
    <property type="entry name" value="Fibronectin type III"/>
    <property type="match status" value="1"/>
</dbReference>
<dbReference type="Pfam" id="PF13088">
    <property type="entry name" value="BNR_2"/>
    <property type="match status" value="1"/>
</dbReference>
<dbReference type="PANTHER" id="PTHR43752">
    <property type="entry name" value="BNR/ASP-BOX REPEAT FAMILY PROTEIN"/>
    <property type="match status" value="1"/>
</dbReference>
<dbReference type="InterPro" id="IPR011040">
    <property type="entry name" value="Sialidase"/>
</dbReference>
<reference evidence="3 4" key="1">
    <citation type="submission" date="2019-02" db="EMBL/GenBank/DDBJ databases">
        <title>Deep-cultivation of Planctomycetes and their phenomic and genomic characterization uncovers novel biology.</title>
        <authorList>
            <person name="Wiegand S."/>
            <person name="Jogler M."/>
            <person name="Boedeker C."/>
            <person name="Pinto D."/>
            <person name="Vollmers J."/>
            <person name="Rivas-Marin E."/>
            <person name="Kohn T."/>
            <person name="Peeters S.H."/>
            <person name="Heuer A."/>
            <person name="Rast P."/>
            <person name="Oberbeckmann S."/>
            <person name="Bunk B."/>
            <person name="Jeske O."/>
            <person name="Meyerdierks A."/>
            <person name="Storesund J.E."/>
            <person name="Kallscheuer N."/>
            <person name="Luecker S."/>
            <person name="Lage O.M."/>
            <person name="Pohl T."/>
            <person name="Merkel B.J."/>
            <person name="Hornburger P."/>
            <person name="Mueller R.-W."/>
            <person name="Bruemmer F."/>
            <person name="Labrenz M."/>
            <person name="Spormann A.M."/>
            <person name="Op den Camp H."/>
            <person name="Overmann J."/>
            <person name="Amann R."/>
            <person name="Jetten M.S.M."/>
            <person name="Mascher T."/>
            <person name="Medema M.H."/>
            <person name="Devos D.P."/>
            <person name="Kaster A.-K."/>
            <person name="Ovreas L."/>
            <person name="Rohde M."/>
            <person name="Galperin M.Y."/>
            <person name="Jogler C."/>
        </authorList>
    </citation>
    <scope>NUCLEOTIDE SEQUENCE [LARGE SCALE GENOMIC DNA]</scope>
    <source>
        <strain evidence="3 4">ETA_A8</strain>
    </source>
</reference>
<dbReference type="SMART" id="SM00060">
    <property type="entry name" value="FN3"/>
    <property type="match status" value="1"/>
</dbReference>
<keyword evidence="4" id="KW-1185">Reference proteome</keyword>
<evidence type="ECO:0000313" key="4">
    <source>
        <dbReference type="Proteomes" id="UP000315017"/>
    </source>
</evidence>
<dbReference type="Proteomes" id="UP000315017">
    <property type="component" value="Chromosome"/>
</dbReference>
<dbReference type="Gene3D" id="2.60.40.10">
    <property type="entry name" value="Immunoglobulins"/>
    <property type="match status" value="1"/>
</dbReference>
<dbReference type="KEGG" id="aagg:ETAA8_21800"/>